<dbReference type="Proteomes" id="UP000682713">
    <property type="component" value="Unassembled WGS sequence"/>
</dbReference>
<keyword evidence="2" id="KW-1185">Reference proteome</keyword>
<dbReference type="RefSeq" id="WP_213110883.1">
    <property type="nucleotide sequence ID" value="NZ_JAGYPJ010000001.1"/>
</dbReference>
<dbReference type="EMBL" id="JAGYPJ010000001">
    <property type="protein sequence ID" value="MBS4200287.1"/>
    <property type="molecule type" value="Genomic_DNA"/>
</dbReference>
<accession>A0A942TQM6</accession>
<proteinExistence type="predicted"/>
<sequence length="158" mass="18130">MKNNIGRPLKFESAAELDEMIRAYFDSCDSRTEIHFTKSGEPIEVPNPRPYTISGLAYYLGTNRQTLLNYEQRDEFIDTIRAAKAKIEMFVEESLWKPKIATGVMFNLKNNFGWEDKSSIETSGETTHNIKTTDELSHLSVEELKQLEEILSKTSNSE</sequence>
<comment type="caution">
    <text evidence="1">The sequence shown here is derived from an EMBL/GenBank/DDBJ whole genome shotgun (WGS) entry which is preliminary data.</text>
</comment>
<dbReference type="AlphaFoldDB" id="A0A942TQM6"/>
<evidence type="ECO:0008006" key="3">
    <source>
        <dbReference type="Google" id="ProtNLM"/>
    </source>
</evidence>
<reference evidence="1 2" key="1">
    <citation type="submission" date="2021-05" db="EMBL/GenBank/DDBJ databases">
        <title>Novel Bacillus species.</title>
        <authorList>
            <person name="Liu G."/>
        </authorList>
    </citation>
    <scope>NUCLEOTIDE SEQUENCE [LARGE SCALE GENOMIC DNA]</scope>
    <source>
        <strain evidence="1 2">FJAT-49732</strain>
    </source>
</reference>
<organism evidence="1 2">
    <name type="scientific">Lederbergia citrisecunda</name>
    <dbReference type="NCBI Taxonomy" id="2833583"/>
    <lineage>
        <taxon>Bacteria</taxon>
        <taxon>Bacillati</taxon>
        <taxon>Bacillota</taxon>
        <taxon>Bacilli</taxon>
        <taxon>Bacillales</taxon>
        <taxon>Bacillaceae</taxon>
        <taxon>Lederbergia</taxon>
    </lineage>
</organism>
<evidence type="ECO:0000313" key="1">
    <source>
        <dbReference type="EMBL" id="MBS4200287.1"/>
    </source>
</evidence>
<dbReference type="Gene3D" id="1.10.132.80">
    <property type="match status" value="1"/>
</dbReference>
<protein>
    <recommendedName>
        <fullName evidence="3">DNA-packaging protein gp3</fullName>
    </recommendedName>
</protein>
<evidence type="ECO:0000313" key="2">
    <source>
        <dbReference type="Proteomes" id="UP000682713"/>
    </source>
</evidence>
<gene>
    <name evidence="1" type="ORF">KHA93_11660</name>
</gene>
<dbReference type="InterPro" id="IPR032066">
    <property type="entry name" value="GP3_package"/>
</dbReference>
<dbReference type="Pfam" id="PF16677">
    <property type="entry name" value="GP3_package"/>
    <property type="match status" value="1"/>
</dbReference>
<name>A0A942TQM6_9BACI</name>